<dbReference type="InterPro" id="IPR027417">
    <property type="entry name" value="P-loop_NTPase"/>
</dbReference>
<keyword evidence="8" id="KW-1185">Reference proteome</keyword>
<organism evidence="7 8">
    <name type="scientific">Paraburkholderia hospita</name>
    <dbReference type="NCBI Taxonomy" id="169430"/>
    <lineage>
        <taxon>Bacteria</taxon>
        <taxon>Pseudomonadati</taxon>
        <taxon>Pseudomonadota</taxon>
        <taxon>Betaproteobacteria</taxon>
        <taxon>Burkholderiales</taxon>
        <taxon>Burkholderiaceae</taxon>
        <taxon>Paraburkholderia</taxon>
    </lineage>
</organism>
<keyword evidence="2" id="KW-0547">Nucleotide-binding</keyword>
<evidence type="ECO:0000313" key="7">
    <source>
        <dbReference type="EMBL" id="EIM99255.1"/>
    </source>
</evidence>
<evidence type="ECO:0000313" key="8">
    <source>
        <dbReference type="Proteomes" id="UP000004980"/>
    </source>
</evidence>
<dbReference type="Gene3D" id="3.40.50.300">
    <property type="entry name" value="P-loop containing nucleotide triphosphate hydrolases"/>
    <property type="match status" value="1"/>
</dbReference>
<evidence type="ECO:0000256" key="2">
    <source>
        <dbReference type="ARBA" id="ARBA00022741"/>
    </source>
</evidence>
<evidence type="ECO:0000256" key="4">
    <source>
        <dbReference type="ARBA" id="ARBA00023134"/>
    </source>
</evidence>
<dbReference type="RefSeq" id="WP_007583986.1">
    <property type="nucleotide sequence ID" value="NZ_AKAU01000103.1"/>
</dbReference>
<dbReference type="PANTHER" id="PTHR10465:SF0">
    <property type="entry name" value="SARCALUMENIN"/>
    <property type="match status" value="1"/>
</dbReference>
<evidence type="ECO:0000259" key="6">
    <source>
        <dbReference type="Pfam" id="PF00350"/>
    </source>
</evidence>
<proteinExistence type="predicted"/>
<dbReference type="InterPro" id="IPR045063">
    <property type="entry name" value="Dynamin_N"/>
</dbReference>
<dbReference type="EMBL" id="AKAU01000103">
    <property type="protein sequence ID" value="EIM99255.1"/>
    <property type="molecule type" value="Genomic_DNA"/>
</dbReference>
<reference evidence="7 8" key="1">
    <citation type="journal article" date="2012" name="J. Bacteriol.">
        <title>Draft Genome Sequence of the Soil Bacterium Burkholderia terrae Strain BS001, Which Interacts with Fungal Surface Structures.</title>
        <authorList>
            <person name="Nazir R."/>
            <person name="Hansen M.A."/>
            <person name="Sorensen S."/>
            <person name="van Elsas J.D."/>
        </authorList>
    </citation>
    <scope>NUCLEOTIDE SEQUENCE [LARGE SCALE GENOMIC DNA]</scope>
    <source>
        <strain evidence="7 8">BS001</strain>
    </source>
</reference>
<dbReference type="SUPFAM" id="SSF52540">
    <property type="entry name" value="P-loop containing nucleoside triphosphate hydrolases"/>
    <property type="match status" value="1"/>
</dbReference>
<keyword evidence="3" id="KW-0378">Hydrolase</keyword>
<keyword evidence="5" id="KW-0472">Membrane</keyword>
<dbReference type="Pfam" id="PF00350">
    <property type="entry name" value="Dynamin_N"/>
    <property type="match status" value="1"/>
</dbReference>
<dbReference type="InterPro" id="IPR027094">
    <property type="entry name" value="Mitofusin_fam"/>
</dbReference>
<name>A0ABN0FKE3_9BURK</name>
<dbReference type="Proteomes" id="UP000004980">
    <property type="component" value="Unassembled WGS sequence"/>
</dbReference>
<sequence length="618" mass="66994">MNKQPMLSLLADETLATLASQYDPPRSDAGSPRLAERLSAYAKQLKAERFVLPIAGIQGSGKSTLLNALAFDAPVLPIDADETTCVPVEISWSAQVSGHATVQYLDGRSESLPCTEEALRLVVHNEHNPGNEKQVARVVLESDRDMFRNGLVLVDLPGVGSLTAANKATTQRYLSEAVGVIFMLRTVPPLTRSEAMFVSLQWSSLPTALFVQNRWNDETDEEAMAGRDHNIKVLQSIAGQAGIRADKSPEIRVVNGYQALNAVLRADPRLADLSGLTALRAELDGFGSAWSGRVAKAVMGALDADLTHLMRMIDSRLDEAKLDRSAHQKHMQQESQRFIERLQAIDERAAEMKSDADSFRRTVRQQLRTWGGDMAKELRNRMRTKMRAGIVDGPRLKQALFDEQSQATDDIFEKIQQDALAAQDRLRGDLEGLDSWSADAPDLRFAVDKEESTKFENLGGRLGSIAGGLGGGAAGVWAAAEAGALIGTALGPVGTAVGAVVGGLLGGIAGLWIGNKTKEGITELRIKAVESDVFAAIDRYVDETSRALSQIAEDFCAELETVLDAWRASKASEFEEEQKRSLGMLNMSAAEKSRAAESLQADRKAVESLRNRVSEVAA</sequence>
<gene>
    <name evidence="7" type="ORF">WQE_19904</name>
</gene>
<feature type="domain" description="Dynamin N-terminal" evidence="6">
    <location>
        <begin position="55"/>
        <end position="201"/>
    </location>
</feature>
<comment type="caution">
    <text evidence="7">The sequence shown here is derived from an EMBL/GenBank/DDBJ whole genome shotgun (WGS) entry which is preliminary data.</text>
</comment>
<comment type="subcellular location">
    <subcellularLocation>
        <location evidence="1">Membrane</location>
    </subcellularLocation>
</comment>
<evidence type="ECO:0000256" key="1">
    <source>
        <dbReference type="ARBA" id="ARBA00004370"/>
    </source>
</evidence>
<evidence type="ECO:0000256" key="5">
    <source>
        <dbReference type="ARBA" id="ARBA00023136"/>
    </source>
</evidence>
<dbReference type="PANTHER" id="PTHR10465">
    <property type="entry name" value="TRANSMEMBRANE GTPASE FZO1"/>
    <property type="match status" value="1"/>
</dbReference>
<keyword evidence="4" id="KW-0342">GTP-binding</keyword>
<accession>A0ABN0FKE3</accession>
<protein>
    <recommendedName>
        <fullName evidence="6">Dynamin N-terminal domain-containing protein</fullName>
    </recommendedName>
</protein>
<evidence type="ECO:0000256" key="3">
    <source>
        <dbReference type="ARBA" id="ARBA00022801"/>
    </source>
</evidence>